<dbReference type="Proteomes" id="UP000191988">
    <property type="component" value="Unassembled WGS sequence"/>
</dbReference>
<keyword evidence="2" id="KW-1185">Reference proteome</keyword>
<dbReference type="EMBL" id="FBWK01000045">
    <property type="protein sequence ID" value="CUX42015.1"/>
    <property type="molecule type" value="Genomic_DNA"/>
</dbReference>
<evidence type="ECO:0000313" key="1">
    <source>
        <dbReference type="EMBL" id="CUX42015.1"/>
    </source>
</evidence>
<protein>
    <submittedName>
        <fullName evidence="1">Uncharacterized protein</fullName>
    </submittedName>
</protein>
<accession>A0A1S7QTL4</accession>
<dbReference type="AlphaFoldDB" id="A0A1S7QTL4"/>
<reference evidence="2" key="1">
    <citation type="submission" date="2016-01" db="EMBL/GenBank/DDBJ databases">
        <authorList>
            <person name="Regsiter A."/>
            <person name="william w."/>
        </authorList>
    </citation>
    <scope>NUCLEOTIDE SEQUENCE [LARGE SCALE GENOMIC DNA]</scope>
    <source>
        <strain evidence="2">CFBP 6623</strain>
    </source>
</reference>
<gene>
    <name evidence="1" type="ORF">AGR3A_Lc10057</name>
</gene>
<organism evidence="1 2">
    <name type="scientific">Agrobacterium tomkonis CFBP 6623</name>
    <dbReference type="NCBI Taxonomy" id="1183432"/>
    <lineage>
        <taxon>Bacteria</taxon>
        <taxon>Pseudomonadati</taxon>
        <taxon>Pseudomonadota</taxon>
        <taxon>Alphaproteobacteria</taxon>
        <taxon>Hyphomicrobiales</taxon>
        <taxon>Rhizobiaceae</taxon>
        <taxon>Rhizobium/Agrobacterium group</taxon>
        <taxon>Agrobacterium</taxon>
        <taxon>Agrobacterium tumefaciens complex</taxon>
    </lineage>
</organism>
<dbReference type="PROSITE" id="PS51257">
    <property type="entry name" value="PROKAR_LIPOPROTEIN"/>
    <property type="match status" value="1"/>
</dbReference>
<sequence length="81" mass="8876">MGPPKEVTPSFRKAAKTSPGVPFFWLSASAGIACVDGFTKSSLSVQRLFVNTNGYQKNHVGIRHYCDRDMKGPVMSTPESR</sequence>
<name>A0A1S7QTL4_9HYPH</name>
<evidence type="ECO:0000313" key="2">
    <source>
        <dbReference type="Proteomes" id="UP000191988"/>
    </source>
</evidence>
<proteinExistence type="predicted"/>